<name>A0A0F9CXL6_9ZZZZ</name>
<dbReference type="InterPro" id="IPR029063">
    <property type="entry name" value="SAM-dependent_MTases_sf"/>
</dbReference>
<protein>
    <recommendedName>
        <fullName evidence="2">Methyltransferase FkbM domain-containing protein</fullName>
    </recommendedName>
</protein>
<dbReference type="NCBIfam" id="TIGR01444">
    <property type="entry name" value="fkbM_fam"/>
    <property type="match status" value="1"/>
</dbReference>
<accession>A0A0F9CXL6</accession>
<dbReference type="SUPFAM" id="SSF53335">
    <property type="entry name" value="S-adenosyl-L-methionine-dependent methyltransferases"/>
    <property type="match status" value="1"/>
</dbReference>
<feature type="non-terminal residue" evidence="1">
    <location>
        <position position="183"/>
    </location>
</feature>
<dbReference type="EMBL" id="LAZR01042084">
    <property type="protein sequence ID" value="KKL10381.1"/>
    <property type="molecule type" value="Genomic_DNA"/>
</dbReference>
<organism evidence="1">
    <name type="scientific">marine sediment metagenome</name>
    <dbReference type="NCBI Taxonomy" id="412755"/>
    <lineage>
        <taxon>unclassified sequences</taxon>
        <taxon>metagenomes</taxon>
        <taxon>ecological metagenomes</taxon>
    </lineage>
</organism>
<dbReference type="AlphaFoldDB" id="A0A0F9CXL6"/>
<evidence type="ECO:0008006" key="2">
    <source>
        <dbReference type="Google" id="ProtNLM"/>
    </source>
</evidence>
<comment type="caution">
    <text evidence="1">The sequence shown here is derived from an EMBL/GenBank/DDBJ whole genome shotgun (WGS) entry which is preliminary data.</text>
</comment>
<sequence>MSQLTKELIQKYISNPKVILEFGSYDGMDAIRYKNYFSKAFIYVMEADPTMFEKVKKNINNKEEIYIFHYAISNKTGIIDFYESKFIKDISGKKSGDPSFAGSLYRVLDSAIENQDFQVFSEIPIKVPTITIEDFCKQQKITQIDFAKCIKKHDDRKTFFLFDIPWNKGFYDQKFSMFNRKSV</sequence>
<gene>
    <name evidence="1" type="ORF">LCGC14_2556420</name>
</gene>
<dbReference type="Gene3D" id="3.40.50.150">
    <property type="entry name" value="Vaccinia Virus protein VP39"/>
    <property type="match status" value="1"/>
</dbReference>
<reference evidence="1" key="1">
    <citation type="journal article" date="2015" name="Nature">
        <title>Complex archaea that bridge the gap between prokaryotes and eukaryotes.</title>
        <authorList>
            <person name="Spang A."/>
            <person name="Saw J.H."/>
            <person name="Jorgensen S.L."/>
            <person name="Zaremba-Niedzwiedzka K."/>
            <person name="Martijn J."/>
            <person name="Lind A.E."/>
            <person name="van Eijk R."/>
            <person name="Schleper C."/>
            <person name="Guy L."/>
            <person name="Ettema T.J."/>
        </authorList>
    </citation>
    <scope>NUCLEOTIDE SEQUENCE</scope>
</reference>
<evidence type="ECO:0000313" key="1">
    <source>
        <dbReference type="EMBL" id="KKL10381.1"/>
    </source>
</evidence>
<proteinExistence type="predicted"/>
<dbReference type="InterPro" id="IPR006342">
    <property type="entry name" value="FkbM_mtfrase"/>
</dbReference>